<dbReference type="PANTHER" id="PTHR40765">
    <property type="entry name" value="ESX-2 SECRETION SYSTEM ATPASE ECCB2"/>
    <property type="match status" value="1"/>
</dbReference>
<dbReference type="InterPro" id="IPR044857">
    <property type="entry name" value="T7SS_EccB_R1"/>
</dbReference>
<keyword evidence="1" id="KW-1133">Transmembrane helix</keyword>
<accession>A0A5C4U597</accession>
<feature type="transmembrane region" description="Helical" evidence="1">
    <location>
        <begin position="45"/>
        <end position="67"/>
    </location>
</feature>
<dbReference type="RefSeq" id="WP_139465370.1">
    <property type="nucleotide sequence ID" value="NZ_VDHJ01000005.1"/>
</dbReference>
<dbReference type="GO" id="GO:0005576">
    <property type="term" value="C:extracellular region"/>
    <property type="evidence" value="ECO:0007669"/>
    <property type="project" value="TreeGrafter"/>
</dbReference>
<evidence type="ECO:0000313" key="2">
    <source>
        <dbReference type="EMBL" id="TNL98525.1"/>
    </source>
</evidence>
<dbReference type="EMBL" id="VDHJ01000005">
    <property type="protein sequence ID" value="TNL98525.1"/>
    <property type="molecule type" value="Genomic_DNA"/>
</dbReference>
<evidence type="ECO:0000313" key="3">
    <source>
        <dbReference type="Proteomes" id="UP000312032"/>
    </source>
</evidence>
<dbReference type="InterPro" id="IPR007795">
    <property type="entry name" value="T7SS_EccB"/>
</dbReference>
<keyword evidence="3" id="KW-1185">Reference proteome</keyword>
<sequence length="408" mass="42184">MSSVLLPTTRAQVSGHRFLRRRMQHGLVFGDIRMIHDPLRSRARASLFGVVALVLGMMAAGLMAWVAPQANPGQAPIVRTEDGSLHVWVGERLHPVTNLASARLITGEPGAPAAIGAQHFAEAPKGPLMGIFPAPGAFSQTSDASFVACHDDAGTVGVEAVPHNALPTPLGVGEAVLVSSPTGDWVLTAAGRNELPSEESPEGRALRRAVGISPETPRLDVSGAGLSAISEREPWTVPDGVTLLNDATTTFAQHENAAIAVTSTQERILKELGVTEERVSASRVAQLAPMAPLPLPEDKLRFIDPLGMRVCSLPGGGVGTAPGGLRGAELPGDAPAGHFAGLESGAVVVDTGAGHQVVTPHGLRHEVAPGALDLLGAPAPVAADHRVIDLLPRGPVLDTQAARTPVAY</sequence>
<dbReference type="Gene3D" id="3.30.2390.20">
    <property type="entry name" value="Type VII secretion system EccB, repeat 1 domain"/>
    <property type="match status" value="1"/>
</dbReference>
<protein>
    <submittedName>
        <fullName evidence="2">Type VII secretion protein EccB</fullName>
    </submittedName>
</protein>
<reference evidence="2 3" key="1">
    <citation type="submission" date="2019-06" db="EMBL/GenBank/DDBJ databases">
        <authorList>
            <person name="Li J."/>
        </authorList>
    </citation>
    <scope>NUCLEOTIDE SEQUENCE [LARGE SCALE GENOMIC DNA]</scope>
    <source>
        <strain evidence="2 3">LMG 28165</strain>
    </source>
</reference>
<dbReference type="NCBIfam" id="TIGR03919">
    <property type="entry name" value="T7SS_EccB"/>
    <property type="match status" value="1"/>
</dbReference>
<proteinExistence type="predicted"/>
<organism evidence="2 3">
    <name type="scientific">Corynebacterium tapiri</name>
    <dbReference type="NCBI Taxonomy" id="1448266"/>
    <lineage>
        <taxon>Bacteria</taxon>
        <taxon>Bacillati</taxon>
        <taxon>Actinomycetota</taxon>
        <taxon>Actinomycetes</taxon>
        <taxon>Mycobacteriales</taxon>
        <taxon>Corynebacteriaceae</taxon>
        <taxon>Corynebacterium</taxon>
    </lineage>
</organism>
<dbReference type="PANTHER" id="PTHR40765:SF2">
    <property type="entry name" value="ESX-2 SECRETION SYSTEM ATPASE ECCB2"/>
    <property type="match status" value="1"/>
</dbReference>
<evidence type="ECO:0000256" key="1">
    <source>
        <dbReference type="SAM" id="Phobius"/>
    </source>
</evidence>
<dbReference type="OrthoDB" id="3847604at2"/>
<gene>
    <name evidence="2" type="primary">eccB</name>
    <name evidence="2" type="ORF">FHE74_04815</name>
</gene>
<dbReference type="Pfam" id="PF05108">
    <property type="entry name" value="T7SS_ESX1_EccB"/>
    <property type="match status" value="1"/>
</dbReference>
<comment type="caution">
    <text evidence="2">The sequence shown here is derived from an EMBL/GenBank/DDBJ whole genome shotgun (WGS) entry which is preliminary data.</text>
</comment>
<dbReference type="AlphaFoldDB" id="A0A5C4U597"/>
<keyword evidence="1" id="KW-0812">Transmembrane</keyword>
<name>A0A5C4U597_9CORY</name>
<keyword evidence="1" id="KW-0472">Membrane</keyword>
<dbReference type="Proteomes" id="UP000312032">
    <property type="component" value="Unassembled WGS sequence"/>
</dbReference>